<dbReference type="Proteomes" id="UP001642360">
    <property type="component" value="Unassembled WGS sequence"/>
</dbReference>
<evidence type="ECO:0000256" key="7">
    <source>
        <dbReference type="PIRSR" id="PIRSR601461-1"/>
    </source>
</evidence>
<evidence type="ECO:0000256" key="2">
    <source>
        <dbReference type="ARBA" id="ARBA00022670"/>
    </source>
</evidence>
<dbReference type="InterPro" id="IPR021109">
    <property type="entry name" value="Peptidase_aspartic_dom_sf"/>
</dbReference>
<evidence type="ECO:0000256" key="8">
    <source>
        <dbReference type="RuleBase" id="RU000454"/>
    </source>
</evidence>
<dbReference type="InterPro" id="IPR032861">
    <property type="entry name" value="TAXi_N"/>
</dbReference>
<dbReference type="CDD" id="cd05476">
    <property type="entry name" value="pepsin_A_like_plant"/>
    <property type="match status" value="1"/>
</dbReference>
<dbReference type="InterPro" id="IPR034161">
    <property type="entry name" value="Pepsin-like_plant"/>
</dbReference>
<dbReference type="InterPro" id="IPR001461">
    <property type="entry name" value="Aspartic_peptidase_A1"/>
</dbReference>
<keyword evidence="3" id="KW-0732">Signal</keyword>
<keyword evidence="2 8" id="KW-0645">Protease</keyword>
<evidence type="ECO:0000259" key="9">
    <source>
        <dbReference type="PROSITE" id="PS51767"/>
    </source>
</evidence>
<dbReference type="GO" id="GO:0006508">
    <property type="term" value="P:proteolysis"/>
    <property type="evidence" value="ECO:0007669"/>
    <property type="project" value="UniProtKB-KW"/>
</dbReference>
<evidence type="ECO:0000256" key="3">
    <source>
        <dbReference type="ARBA" id="ARBA00022729"/>
    </source>
</evidence>
<sequence length="503" mass="54133">MTRLEVQLLCDILSSIDVDIWFCCTVTPYSPLYSPSLRRLPPSSPSFLEGDTLSSITQQGKLDFGSHSSSPVIFAVLTIIHLFVWPTCSTSRHALVDHTTGKTGFRVTLKHIDSGRNLTKFERLQHAMKRGKLRLKRLSSMALAASEAEVKSPVHAGNGEFLMQLSIGTPPETYPAIMDTGSDLIWTQCKPCTQCFDQQTPIFDPEKSSSFSKLSCSSDLCAALPISTCDDGCEYLYTYGDYSSTQGFMATETFTFGQVSVPNVGFGCGEDNEGSGFTQGAGLVGLGRGPLSLVSQLEEPKFSYCLTSVDDTKASTLLMGSLAGVNTGGNAIKTTSLIKNPAQPSFYYLPLEGITVGDTLLPIKKSTFALNEDGSGGMIIDSGTTITYLEESVFDLVKKAFISHTKLQVDNSGSAGLDLCFTLPSDSNTVEVPNLVFHFAGADLDLPGENYMIGDSSLGVVCLAMGSSSGMSVFGNVQQQNMLVLHDLEKETLSFVPTQCDQF</sequence>
<dbReference type="GO" id="GO:0004190">
    <property type="term" value="F:aspartic-type endopeptidase activity"/>
    <property type="evidence" value="ECO:0007669"/>
    <property type="project" value="UniProtKB-KW"/>
</dbReference>
<feature type="active site" evidence="7">
    <location>
        <position position="381"/>
    </location>
</feature>
<dbReference type="PROSITE" id="PS51767">
    <property type="entry name" value="PEPTIDASE_A1"/>
    <property type="match status" value="1"/>
</dbReference>
<evidence type="ECO:0000313" key="10">
    <source>
        <dbReference type="EMBL" id="CAK9153568.1"/>
    </source>
</evidence>
<gene>
    <name evidence="10" type="ORF">ILEXP_LOCUS21848</name>
</gene>
<dbReference type="AlphaFoldDB" id="A0ABC8SET9"/>
<keyword evidence="4 8" id="KW-0064">Aspartyl protease</keyword>
<dbReference type="InterPro" id="IPR051708">
    <property type="entry name" value="Plant_Aspart_Prot_A1"/>
</dbReference>
<evidence type="ECO:0000313" key="11">
    <source>
        <dbReference type="Proteomes" id="UP001642360"/>
    </source>
</evidence>
<feature type="domain" description="Peptidase A1" evidence="9">
    <location>
        <begin position="161"/>
        <end position="496"/>
    </location>
</feature>
<comment type="caution">
    <text evidence="10">The sequence shown here is derived from an EMBL/GenBank/DDBJ whole genome shotgun (WGS) entry which is preliminary data.</text>
</comment>
<protein>
    <recommendedName>
        <fullName evidence="9">Peptidase A1 domain-containing protein</fullName>
    </recommendedName>
</protein>
<dbReference type="Pfam" id="PF14543">
    <property type="entry name" value="TAXi_N"/>
    <property type="match status" value="1"/>
</dbReference>
<reference evidence="10 11" key="1">
    <citation type="submission" date="2024-02" db="EMBL/GenBank/DDBJ databases">
        <authorList>
            <person name="Vignale AGUSTIN F."/>
            <person name="Sosa J E."/>
            <person name="Modenutti C."/>
        </authorList>
    </citation>
    <scope>NUCLEOTIDE SEQUENCE [LARGE SCALE GENOMIC DNA]</scope>
</reference>
<dbReference type="PROSITE" id="PS00141">
    <property type="entry name" value="ASP_PROTEASE"/>
    <property type="match status" value="1"/>
</dbReference>
<dbReference type="InterPro" id="IPR001969">
    <property type="entry name" value="Aspartic_peptidase_AS"/>
</dbReference>
<dbReference type="FunFam" id="2.40.70.10:FF:000016">
    <property type="entry name" value="Probable aspartic protease At2g35615"/>
    <property type="match status" value="1"/>
</dbReference>
<accession>A0ABC8SET9</accession>
<keyword evidence="5 8" id="KW-0378">Hydrolase</keyword>
<dbReference type="PRINTS" id="PR00792">
    <property type="entry name" value="PEPSIN"/>
</dbReference>
<dbReference type="PANTHER" id="PTHR47967">
    <property type="entry name" value="OS07G0603500 PROTEIN-RELATED"/>
    <property type="match status" value="1"/>
</dbReference>
<evidence type="ECO:0000256" key="5">
    <source>
        <dbReference type="ARBA" id="ARBA00022801"/>
    </source>
</evidence>
<dbReference type="InterPro" id="IPR033121">
    <property type="entry name" value="PEPTIDASE_A1"/>
</dbReference>
<dbReference type="InterPro" id="IPR032799">
    <property type="entry name" value="TAXi_C"/>
</dbReference>
<feature type="active site" evidence="7">
    <location>
        <position position="179"/>
    </location>
</feature>
<evidence type="ECO:0000256" key="6">
    <source>
        <dbReference type="ARBA" id="ARBA00023180"/>
    </source>
</evidence>
<keyword evidence="6" id="KW-0325">Glycoprotein</keyword>
<dbReference type="Gene3D" id="2.40.70.10">
    <property type="entry name" value="Acid Proteases"/>
    <property type="match status" value="2"/>
</dbReference>
<name>A0ABC8SET9_9AQUA</name>
<dbReference type="EMBL" id="CAUOFW020002414">
    <property type="protein sequence ID" value="CAK9153568.1"/>
    <property type="molecule type" value="Genomic_DNA"/>
</dbReference>
<proteinExistence type="inferred from homology"/>
<evidence type="ECO:0000256" key="4">
    <source>
        <dbReference type="ARBA" id="ARBA00022750"/>
    </source>
</evidence>
<evidence type="ECO:0000256" key="1">
    <source>
        <dbReference type="ARBA" id="ARBA00007447"/>
    </source>
</evidence>
<dbReference type="FunFam" id="2.40.70.10:FF:000029">
    <property type="entry name" value="Aspartyl protease family protein"/>
    <property type="match status" value="1"/>
</dbReference>
<organism evidence="10 11">
    <name type="scientific">Ilex paraguariensis</name>
    <name type="common">yerba mate</name>
    <dbReference type="NCBI Taxonomy" id="185542"/>
    <lineage>
        <taxon>Eukaryota</taxon>
        <taxon>Viridiplantae</taxon>
        <taxon>Streptophyta</taxon>
        <taxon>Embryophyta</taxon>
        <taxon>Tracheophyta</taxon>
        <taxon>Spermatophyta</taxon>
        <taxon>Magnoliopsida</taxon>
        <taxon>eudicotyledons</taxon>
        <taxon>Gunneridae</taxon>
        <taxon>Pentapetalae</taxon>
        <taxon>asterids</taxon>
        <taxon>campanulids</taxon>
        <taxon>Aquifoliales</taxon>
        <taxon>Aquifoliaceae</taxon>
        <taxon>Ilex</taxon>
    </lineage>
</organism>
<comment type="similarity">
    <text evidence="1 8">Belongs to the peptidase A1 family.</text>
</comment>
<dbReference type="SUPFAM" id="SSF50630">
    <property type="entry name" value="Acid proteases"/>
    <property type="match status" value="1"/>
</dbReference>
<dbReference type="Pfam" id="PF14541">
    <property type="entry name" value="TAXi_C"/>
    <property type="match status" value="1"/>
</dbReference>
<dbReference type="PANTHER" id="PTHR47967:SF23">
    <property type="entry name" value="OS04G0448300 PROTEIN"/>
    <property type="match status" value="1"/>
</dbReference>
<keyword evidence="11" id="KW-1185">Reference proteome</keyword>